<dbReference type="GO" id="GO:0030286">
    <property type="term" value="C:dynein complex"/>
    <property type="evidence" value="ECO:0007669"/>
    <property type="project" value="InterPro"/>
</dbReference>
<dbReference type="FunFam" id="3.40.50.300:FF:000362">
    <property type="entry name" value="Dynein, axonemal, heavy chain 6"/>
    <property type="match status" value="1"/>
</dbReference>
<dbReference type="GO" id="GO:0008569">
    <property type="term" value="F:minus-end-directed microtubule motor activity"/>
    <property type="evidence" value="ECO:0007669"/>
    <property type="project" value="InterPro"/>
</dbReference>
<dbReference type="InterPro" id="IPR041228">
    <property type="entry name" value="Dynein_C"/>
</dbReference>
<organism evidence="4 5">
    <name type="scientific">Brenthis ino</name>
    <name type="common">lesser marbled fritillary</name>
    <dbReference type="NCBI Taxonomy" id="405034"/>
    <lineage>
        <taxon>Eukaryota</taxon>
        <taxon>Metazoa</taxon>
        <taxon>Ecdysozoa</taxon>
        <taxon>Arthropoda</taxon>
        <taxon>Hexapoda</taxon>
        <taxon>Insecta</taxon>
        <taxon>Pterygota</taxon>
        <taxon>Neoptera</taxon>
        <taxon>Endopterygota</taxon>
        <taxon>Lepidoptera</taxon>
        <taxon>Glossata</taxon>
        <taxon>Ditrysia</taxon>
        <taxon>Papilionoidea</taxon>
        <taxon>Nymphalidae</taxon>
        <taxon>Heliconiinae</taxon>
        <taxon>Argynnini</taxon>
        <taxon>Brenthis</taxon>
    </lineage>
</organism>
<dbReference type="AlphaFoldDB" id="A0A8J9YB92"/>
<feature type="domain" description="Dynein heavy chain C-terminal" evidence="3">
    <location>
        <begin position="385"/>
        <end position="681"/>
    </location>
</feature>
<dbReference type="PANTHER" id="PTHR22878:SF70">
    <property type="entry name" value="DYNEIN HEAVY CHAIN 2, AXONEMAL"/>
    <property type="match status" value="1"/>
</dbReference>
<dbReference type="OrthoDB" id="5593012at2759"/>
<dbReference type="Pfam" id="PF03028">
    <property type="entry name" value="Dynein_heavy"/>
    <property type="match status" value="1"/>
</dbReference>
<evidence type="ECO:0008006" key="6">
    <source>
        <dbReference type="Google" id="ProtNLM"/>
    </source>
</evidence>
<dbReference type="InterPro" id="IPR004273">
    <property type="entry name" value="Dynein_heavy_D6_P-loop"/>
</dbReference>
<dbReference type="PANTHER" id="PTHR22878">
    <property type="entry name" value="DYNEIN HEAVY CHAIN 6, AXONEMAL-LIKE-RELATED"/>
    <property type="match status" value="1"/>
</dbReference>
<gene>
    <name evidence="4" type="ORF">BINO364_LOCUS11530</name>
</gene>
<dbReference type="EMBL" id="OV170225">
    <property type="protein sequence ID" value="CAH0726009.1"/>
    <property type="molecule type" value="Genomic_DNA"/>
</dbReference>
<accession>A0A8J9YB92</accession>
<dbReference type="InterPro" id="IPR043160">
    <property type="entry name" value="Dynein_C_barrel"/>
</dbReference>
<dbReference type="Gene3D" id="3.10.490.20">
    <property type="match status" value="1"/>
</dbReference>
<feature type="domain" description="Dynein heavy chain region D6 P-loop" evidence="1">
    <location>
        <begin position="90"/>
        <end position="204"/>
    </location>
</feature>
<name>A0A8J9YB92_9NEOP</name>
<dbReference type="Gene3D" id="1.20.1270.280">
    <property type="match status" value="1"/>
</dbReference>
<dbReference type="Pfam" id="PF18199">
    <property type="entry name" value="Dynein_C"/>
    <property type="match status" value="1"/>
</dbReference>
<sequence length="685" mass="77356">MEQFQGIVEHFMAQLPQWEAYCDTPDPHAQPLPAPWNTKLDMFEKMMVLRCMRLDMMVPAVQNFVEAQMGRQFVEPPLFDLASSYADSHCCIPLLFVLTPGSDPMGTLLKFADDQGFGSSRLFSLSLGQGQGPIAVKLIDEGVRSGTWVVLQNCHLAKSWMPMLEKICEGFTPDSTHPDFRLWLTSYPADHFPVYVLQNGVKMTNEPPQGLRANIARSYQSDPINDPEWFEGNKQPEVFKKLLFALCFFHAVVQERRQFGPLGWNIRYEFNETDLRISVTQLYMFLNEYDDVQFVALRYLTGECNYGGRVTDDWDRRCLNTILNKFYNPDAIGDQKYCLDPTGTYYIPTLREHADFVAFARSLPAATPPSVFGFHSNADITKHFREAEELLDTAVLTQDTAAAGGAGATPEQQALAVAEGVLARLPAAVLRGRARAAGAAPLAVVVVQEAARYERLVAVVRSSSRAVIGAVQGVSVLNDITEEVLTSMVRGRVPALWAAKSYPSLKPLAAYFNDLLARLEFLQHWHEYGPPAVFWLSGFYFPQAFLTAAQQSYARKYRIPIDQLAFHYEVQRSLTLEEPPEEGVYIRGLFMEGARWNMDDYIVDESLPKVLYDDFPPVWLVPLRREDVPAGELYHCPLYKTGARRGELSTTGHSTNYILYMRLPTARAPDHWIMRGVALLTQLPF</sequence>
<proteinExistence type="predicted"/>
<evidence type="ECO:0000259" key="2">
    <source>
        <dbReference type="Pfam" id="PF18198"/>
    </source>
</evidence>
<feature type="domain" description="Dynein heavy chain AAA lid" evidence="2">
    <location>
        <begin position="239"/>
        <end position="378"/>
    </location>
</feature>
<dbReference type="InterPro" id="IPR042219">
    <property type="entry name" value="AAA_lid_11_sf"/>
</dbReference>
<dbReference type="GO" id="GO:0051959">
    <property type="term" value="F:dynein light intermediate chain binding"/>
    <property type="evidence" value="ECO:0007669"/>
    <property type="project" value="InterPro"/>
</dbReference>
<dbReference type="FunFam" id="1.10.8.720:FF:000001">
    <property type="entry name" value="dynein heavy chain 7, axonemal"/>
    <property type="match status" value="1"/>
</dbReference>
<evidence type="ECO:0000259" key="1">
    <source>
        <dbReference type="Pfam" id="PF03028"/>
    </source>
</evidence>
<dbReference type="Gene3D" id="3.40.50.300">
    <property type="entry name" value="P-loop containing nucleotide triphosphate hydrolases"/>
    <property type="match status" value="1"/>
</dbReference>
<evidence type="ECO:0000313" key="5">
    <source>
        <dbReference type="Proteomes" id="UP000838878"/>
    </source>
</evidence>
<evidence type="ECO:0000313" key="4">
    <source>
        <dbReference type="EMBL" id="CAH0726009.1"/>
    </source>
</evidence>
<dbReference type="Pfam" id="PF18198">
    <property type="entry name" value="AAA_lid_11"/>
    <property type="match status" value="1"/>
</dbReference>
<dbReference type="Gene3D" id="1.10.8.720">
    <property type="entry name" value="Region D6 of dynein motor"/>
    <property type="match status" value="1"/>
</dbReference>
<reference evidence="4" key="1">
    <citation type="submission" date="2021-12" db="EMBL/GenBank/DDBJ databases">
        <authorList>
            <person name="Martin H S."/>
        </authorList>
    </citation>
    <scope>NUCLEOTIDE SEQUENCE</scope>
</reference>
<dbReference type="InterPro" id="IPR026983">
    <property type="entry name" value="DHC"/>
</dbReference>
<dbReference type="GO" id="GO:0045505">
    <property type="term" value="F:dynein intermediate chain binding"/>
    <property type="evidence" value="ECO:0007669"/>
    <property type="project" value="InterPro"/>
</dbReference>
<keyword evidence="5" id="KW-1185">Reference proteome</keyword>
<dbReference type="FunFam" id="3.10.490.20:FF:000001">
    <property type="entry name" value="dynein heavy chain 7, axonemal"/>
    <property type="match status" value="1"/>
</dbReference>
<protein>
    <recommendedName>
        <fullName evidence="6">Dynein heavy chain</fullName>
    </recommendedName>
</protein>
<dbReference type="GO" id="GO:0007018">
    <property type="term" value="P:microtubule-based movement"/>
    <property type="evidence" value="ECO:0007669"/>
    <property type="project" value="InterPro"/>
</dbReference>
<feature type="non-terminal residue" evidence="4">
    <location>
        <position position="685"/>
    </location>
</feature>
<dbReference type="InterPro" id="IPR027417">
    <property type="entry name" value="P-loop_NTPase"/>
</dbReference>
<dbReference type="Proteomes" id="UP000838878">
    <property type="component" value="Chromosome 5"/>
</dbReference>
<dbReference type="InterPro" id="IPR041658">
    <property type="entry name" value="AAA_lid_11"/>
</dbReference>
<evidence type="ECO:0000259" key="3">
    <source>
        <dbReference type="Pfam" id="PF18199"/>
    </source>
</evidence>